<reference evidence="2 3" key="1">
    <citation type="submission" date="2009-11" db="EMBL/GenBank/DDBJ databases">
        <title>Annotation of Allomyces macrogynus ATCC 38327.</title>
        <authorList>
            <consortium name="The Broad Institute Genome Sequencing Platform"/>
            <person name="Russ C."/>
            <person name="Cuomo C."/>
            <person name="Burger G."/>
            <person name="Gray M.W."/>
            <person name="Holland P.W.H."/>
            <person name="King N."/>
            <person name="Lang F.B.F."/>
            <person name="Roger A.J."/>
            <person name="Ruiz-Trillo I."/>
            <person name="Young S.K."/>
            <person name="Zeng Q."/>
            <person name="Gargeya S."/>
            <person name="Fitzgerald M."/>
            <person name="Haas B."/>
            <person name="Abouelleil A."/>
            <person name="Alvarado L."/>
            <person name="Arachchi H.M."/>
            <person name="Berlin A."/>
            <person name="Chapman S.B."/>
            <person name="Gearin G."/>
            <person name="Goldberg J."/>
            <person name="Griggs A."/>
            <person name="Gujja S."/>
            <person name="Hansen M."/>
            <person name="Heiman D."/>
            <person name="Howarth C."/>
            <person name="Larimer J."/>
            <person name="Lui A."/>
            <person name="MacDonald P.J.P."/>
            <person name="McCowen C."/>
            <person name="Montmayeur A."/>
            <person name="Murphy C."/>
            <person name="Neiman D."/>
            <person name="Pearson M."/>
            <person name="Priest M."/>
            <person name="Roberts A."/>
            <person name="Saif S."/>
            <person name="Shea T."/>
            <person name="Sisk P."/>
            <person name="Stolte C."/>
            <person name="Sykes S."/>
            <person name="Wortman J."/>
            <person name="Nusbaum C."/>
            <person name="Birren B."/>
        </authorList>
    </citation>
    <scope>NUCLEOTIDE SEQUENCE [LARGE SCALE GENOMIC DNA]</scope>
    <source>
        <strain evidence="2 3">ATCC 38327</strain>
    </source>
</reference>
<organism evidence="2 3">
    <name type="scientific">Allomyces macrogynus (strain ATCC 38327)</name>
    <name type="common">Allomyces javanicus var. macrogynus</name>
    <dbReference type="NCBI Taxonomy" id="578462"/>
    <lineage>
        <taxon>Eukaryota</taxon>
        <taxon>Fungi</taxon>
        <taxon>Fungi incertae sedis</taxon>
        <taxon>Blastocladiomycota</taxon>
        <taxon>Blastocladiomycetes</taxon>
        <taxon>Blastocladiales</taxon>
        <taxon>Blastocladiaceae</taxon>
        <taxon>Allomyces</taxon>
    </lineage>
</organism>
<proteinExistence type="predicted"/>
<evidence type="ECO:0000313" key="3">
    <source>
        <dbReference type="Proteomes" id="UP000054350"/>
    </source>
</evidence>
<sequence length="140" mass="14957">MHMVGGFKLCWSRPCRSSLSKTTRTATTSGERRGNGAAREVGAWRAGDRRVIAPRKIAQHHASAIPGSPSFPRRANTSLPLPLARTPADAAAATDPRARMVESRATTSPSVLPSLPFPLCKSSFMAGQIAASPWNKQHDA</sequence>
<dbReference type="AlphaFoldDB" id="A0A0L0T068"/>
<reference evidence="3" key="2">
    <citation type="submission" date="2009-11" db="EMBL/GenBank/DDBJ databases">
        <title>The Genome Sequence of Allomyces macrogynus strain ATCC 38327.</title>
        <authorList>
            <consortium name="The Broad Institute Genome Sequencing Platform"/>
            <person name="Russ C."/>
            <person name="Cuomo C."/>
            <person name="Shea T."/>
            <person name="Young S.K."/>
            <person name="Zeng Q."/>
            <person name="Koehrsen M."/>
            <person name="Haas B."/>
            <person name="Borodovsky M."/>
            <person name="Guigo R."/>
            <person name="Alvarado L."/>
            <person name="Berlin A."/>
            <person name="Borenstein D."/>
            <person name="Chen Z."/>
            <person name="Engels R."/>
            <person name="Freedman E."/>
            <person name="Gellesch M."/>
            <person name="Goldberg J."/>
            <person name="Griggs A."/>
            <person name="Gujja S."/>
            <person name="Heiman D."/>
            <person name="Hepburn T."/>
            <person name="Howarth C."/>
            <person name="Jen D."/>
            <person name="Larson L."/>
            <person name="Lewis B."/>
            <person name="Mehta T."/>
            <person name="Park D."/>
            <person name="Pearson M."/>
            <person name="Roberts A."/>
            <person name="Saif S."/>
            <person name="Shenoy N."/>
            <person name="Sisk P."/>
            <person name="Stolte C."/>
            <person name="Sykes S."/>
            <person name="Walk T."/>
            <person name="White J."/>
            <person name="Yandava C."/>
            <person name="Burger G."/>
            <person name="Gray M.W."/>
            <person name="Holland P.W.H."/>
            <person name="King N."/>
            <person name="Lang F.B.F."/>
            <person name="Roger A.J."/>
            <person name="Ruiz-Trillo I."/>
            <person name="Lander E."/>
            <person name="Nusbaum C."/>
        </authorList>
    </citation>
    <scope>NUCLEOTIDE SEQUENCE [LARGE SCALE GENOMIC DNA]</scope>
    <source>
        <strain evidence="3">ATCC 38327</strain>
    </source>
</reference>
<feature type="region of interest" description="Disordered" evidence="1">
    <location>
        <begin position="61"/>
        <end position="110"/>
    </location>
</feature>
<accession>A0A0L0T068</accession>
<feature type="region of interest" description="Disordered" evidence="1">
    <location>
        <begin position="18"/>
        <end position="41"/>
    </location>
</feature>
<dbReference type="EMBL" id="GG745355">
    <property type="protein sequence ID" value="KNE68166.1"/>
    <property type="molecule type" value="Genomic_DNA"/>
</dbReference>
<dbReference type="VEuPathDB" id="FungiDB:AMAG_19854"/>
<gene>
    <name evidence="2" type="ORF">AMAG_19854</name>
</gene>
<feature type="compositionally biased region" description="Polar residues" evidence="1">
    <location>
        <begin position="18"/>
        <end position="29"/>
    </location>
</feature>
<feature type="compositionally biased region" description="Low complexity" evidence="1">
    <location>
        <begin position="79"/>
        <end position="95"/>
    </location>
</feature>
<evidence type="ECO:0000313" key="2">
    <source>
        <dbReference type="EMBL" id="KNE68166.1"/>
    </source>
</evidence>
<evidence type="ECO:0000256" key="1">
    <source>
        <dbReference type="SAM" id="MobiDB-lite"/>
    </source>
</evidence>
<keyword evidence="3" id="KW-1185">Reference proteome</keyword>
<name>A0A0L0T068_ALLM3</name>
<protein>
    <submittedName>
        <fullName evidence="2">Uncharacterized protein</fullName>
    </submittedName>
</protein>
<dbReference type="Proteomes" id="UP000054350">
    <property type="component" value="Unassembled WGS sequence"/>
</dbReference>